<dbReference type="GO" id="GO:0004673">
    <property type="term" value="F:protein histidine kinase activity"/>
    <property type="evidence" value="ECO:0007669"/>
    <property type="project" value="UniProtKB-EC"/>
</dbReference>
<evidence type="ECO:0000256" key="2">
    <source>
        <dbReference type="ARBA" id="ARBA00012438"/>
    </source>
</evidence>
<dbReference type="InterPro" id="IPR036890">
    <property type="entry name" value="HATPase_C_sf"/>
</dbReference>
<dbReference type="InterPro" id="IPR004358">
    <property type="entry name" value="Sig_transdc_His_kin-like_C"/>
</dbReference>
<dbReference type="PROSITE" id="PS50109">
    <property type="entry name" value="HIS_KIN"/>
    <property type="match status" value="1"/>
</dbReference>
<dbReference type="SMART" id="SM00387">
    <property type="entry name" value="HATPase_c"/>
    <property type="match status" value="1"/>
</dbReference>
<keyword evidence="3" id="KW-0808">Transferase</keyword>
<dbReference type="InterPro" id="IPR005467">
    <property type="entry name" value="His_kinase_dom"/>
</dbReference>
<feature type="transmembrane region" description="Helical" evidence="6">
    <location>
        <begin position="272"/>
        <end position="288"/>
    </location>
</feature>
<reference evidence="8" key="1">
    <citation type="journal article" date="2019" name="PLoS Negl. Trop. Dis.">
        <title>Revisiting the worldwide diversity of Leptospira species in the environment.</title>
        <authorList>
            <person name="Vincent A.T."/>
            <person name="Schiettekatte O."/>
            <person name="Bourhy P."/>
            <person name="Veyrier F.J."/>
            <person name="Picardeau M."/>
        </authorList>
    </citation>
    <scope>NUCLEOTIDE SEQUENCE [LARGE SCALE GENOMIC DNA]</scope>
    <source>
        <strain evidence="8">201702455</strain>
    </source>
</reference>
<dbReference type="Proteomes" id="UP000297762">
    <property type="component" value="Unassembled WGS sequence"/>
</dbReference>
<feature type="transmembrane region" description="Helical" evidence="6">
    <location>
        <begin position="300"/>
        <end position="318"/>
    </location>
</feature>
<dbReference type="InterPro" id="IPR011623">
    <property type="entry name" value="7TMR_DISM_rcpt_extracell_dom1"/>
</dbReference>
<comment type="caution">
    <text evidence="8">The sequence shown here is derived from an EMBL/GenBank/DDBJ whole genome shotgun (WGS) entry which is preliminary data.</text>
</comment>
<comment type="catalytic activity">
    <reaction evidence="1">
        <text>ATP + protein L-histidine = ADP + protein N-phospho-L-histidine.</text>
        <dbReference type="EC" id="2.7.13.3"/>
    </reaction>
</comment>
<keyword evidence="4 8" id="KW-0418">Kinase</keyword>
<evidence type="ECO:0000256" key="5">
    <source>
        <dbReference type="ARBA" id="ARBA00023012"/>
    </source>
</evidence>
<dbReference type="PANTHER" id="PTHR43711">
    <property type="entry name" value="TWO-COMPONENT HISTIDINE KINASE"/>
    <property type="match status" value="1"/>
</dbReference>
<dbReference type="EC" id="2.7.13.3" evidence="2"/>
<evidence type="ECO:0000259" key="7">
    <source>
        <dbReference type="PROSITE" id="PS50109"/>
    </source>
</evidence>
<dbReference type="Gene3D" id="1.10.287.130">
    <property type="match status" value="1"/>
</dbReference>
<accession>A0A4V3JQX7</accession>
<dbReference type="SUPFAM" id="SSF49785">
    <property type="entry name" value="Galactose-binding domain-like"/>
    <property type="match status" value="1"/>
</dbReference>
<dbReference type="OrthoDB" id="344288at2"/>
<dbReference type="PANTHER" id="PTHR43711:SF1">
    <property type="entry name" value="HISTIDINE KINASE 1"/>
    <property type="match status" value="1"/>
</dbReference>
<dbReference type="InterPro" id="IPR008979">
    <property type="entry name" value="Galactose-bd-like_sf"/>
</dbReference>
<sequence>MKIGKKYFVFFISCILILQCNSKLGPESPKVIRGSVDLREWSFQKDKTLALDGEWEFYWKEFLPIKQNPDPKTKISPRFAKVPAVWNSVLPAQEKGSLEYGYASYRAKIKLREEDRTLALYIPDLGTSYQLYANGELIAKAGMVGKSGSESNAEYIPQMVLLPKAKNLEIILYISNYQNRWGGFWNSIRLGYWEDISSAQRKKRDIEWALVLIAAIMAIYNVFFYFFRRNESAHLLFALHCFLIMIRSLTNSDSRLGYEFLQSLSWELPNRLEYMTLYASGPTFYAFLYRYCKTDFWRKYGHYFCIPYYIAVVLTIFFPNSIYTLTLLPISLYMPFVTMPIWGVLLVSGLRRRLEGVLVLFLGYAGISLCTVNDILFNYGVLNTFYMIQYGEVALILAYSILISKLFSAAFSRSDRLGNQMKSLVSSTREIMLSSSYSEAANSTLKILSEGKKENSVLFVYIEEPNSSVWKRYSIPSNGGLEIGEVHKYDIKDRMGLDPNTLSEPIVLNGRLIIPVKGEQPYLSVLDLPFSGYSDDSQIDWIQGIAHALSFSVRNIARQDREKLAIIGELSTEVVHDLGHSIAMIQQSLRNLENKKQVNRKNIISQAKKEVDALTNLTLDILDFSKNKIILDMKPVDIRSYFTEIYEDLILFSQSSDMKISVDLNAKGKIRLDPLRVRRLIFNLAKNASEAMSGSGIFSIRVEKESDVLYLIFEDNGKGFGPEILEYVYETGFNSKKPYGYGLGLSIIRKIVSAHGGEILLNSEEGKGSKFTILLPC</sequence>
<dbReference type="InterPro" id="IPR050736">
    <property type="entry name" value="Sensor_HK_Regulatory"/>
</dbReference>
<evidence type="ECO:0000313" key="8">
    <source>
        <dbReference type="EMBL" id="TGL57666.1"/>
    </source>
</evidence>
<keyword evidence="9" id="KW-1185">Reference proteome</keyword>
<dbReference type="SUPFAM" id="SSF55874">
    <property type="entry name" value="ATPase domain of HSP90 chaperone/DNA topoisomerase II/histidine kinase"/>
    <property type="match status" value="1"/>
</dbReference>
<dbReference type="Gene3D" id="3.30.565.10">
    <property type="entry name" value="Histidine kinase-like ATPase, C-terminal domain"/>
    <property type="match status" value="1"/>
</dbReference>
<evidence type="ECO:0000256" key="3">
    <source>
        <dbReference type="ARBA" id="ARBA00022679"/>
    </source>
</evidence>
<evidence type="ECO:0000256" key="4">
    <source>
        <dbReference type="ARBA" id="ARBA00022777"/>
    </source>
</evidence>
<keyword evidence="5" id="KW-0902">Two-component regulatory system</keyword>
<feature type="transmembrane region" description="Helical" evidence="6">
    <location>
        <begin position="330"/>
        <end position="350"/>
    </location>
</feature>
<dbReference type="Pfam" id="PF02518">
    <property type="entry name" value="HATPase_c"/>
    <property type="match status" value="1"/>
</dbReference>
<dbReference type="EMBL" id="RQGF01000043">
    <property type="protein sequence ID" value="TGL57666.1"/>
    <property type="molecule type" value="Genomic_DNA"/>
</dbReference>
<keyword evidence="6" id="KW-1133">Transmembrane helix</keyword>
<dbReference type="GO" id="GO:0000160">
    <property type="term" value="P:phosphorelay signal transduction system"/>
    <property type="evidence" value="ECO:0007669"/>
    <property type="project" value="UniProtKB-KW"/>
</dbReference>
<keyword evidence="6" id="KW-0812">Transmembrane</keyword>
<proteinExistence type="predicted"/>
<evidence type="ECO:0000256" key="6">
    <source>
        <dbReference type="SAM" id="Phobius"/>
    </source>
</evidence>
<evidence type="ECO:0000256" key="1">
    <source>
        <dbReference type="ARBA" id="ARBA00000085"/>
    </source>
</evidence>
<keyword evidence="6" id="KW-0472">Membrane</keyword>
<dbReference type="RefSeq" id="WP_135651564.1">
    <property type="nucleotide sequence ID" value="NZ_RQGF01000043.1"/>
</dbReference>
<dbReference type="PRINTS" id="PR00344">
    <property type="entry name" value="BCTRLSENSOR"/>
</dbReference>
<gene>
    <name evidence="8" type="ORF">EHQ64_19940</name>
</gene>
<dbReference type="CDD" id="cd00075">
    <property type="entry name" value="HATPase"/>
    <property type="match status" value="1"/>
</dbReference>
<name>A0A4V3JQX7_9LEPT</name>
<dbReference type="AlphaFoldDB" id="A0A4V3JQX7"/>
<feature type="domain" description="Histidine kinase" evidence="7">
    <location>
        <begin position="573"/>
        <end position="777"/>
    </location>
</feature>
<organism evidence="8 9">
    <name type="scientific">Leptospira sarikeiensis</name>
    <dbReference type="NCBI Taxonomy" id="2484943"/>
    <lineage>
        <taxon>Bacteria</taxon>
        <taxon>Pseudomonadati</taxon>
        <taxon>Spirochaetota</taxon>
        <taxon>Spirochaetia</taxon>
        <taxon>Leptospirales</taxon>
        <taxon>Leptospiraceae</taxon>
        <taxon>Leptospira</taxon>
    </lineage>
</organism>
<feature type="transmembrane region" description="Helical" evidence="6">
    <location>
        <begin position="393"/>
        <end position="412"/>
    </location>
</feature>
<dbReference type="InterPro" id="IPR003594">
    <property type="entry name" value="HATPase_dom"/>
</dbReference>
<feature type="transmembrane region" description="Helical" evidence="6">
    <location>
        <begin position="357"/>
        <end position="381"/>
    </location>
</feature>
<protein>
    <recommendedName>
        <fullName evidence="2">histidine kinase</fullName>
        <ecNumber evidence="2">2.7.13.3</ecNumber>
    </recommendedName>
</protein>
<evidence type="ECO:0000313" key="9">
    <source>
        <dbReference type="Proteomes" id="UP000297762"/>
    </source>
</evidence>
<dbReference type="Gene3D" id="2.60.120.260">
    <property type="entry name" value="Galactose-binding domain-like"/>
    <property type="match status" value="1"/>
</dbReference>
<feature type="transmembrane region" description="Helical" evidence="6">
    <location>
        <begin position="208"/>
        <end position="227"/>
    </location>
</feature>
<dbReference type="Pfam" id="PF07695">
    <property type="entry name" value="7TMR-DISM_7TM"/>
    <property type="match status" value="1"/>
</dbReference>